<evidence type="ECO:0000256" key="2">
    <source>
        <dbReference type="ARBA" id="ARBA00022475"/>
    </source>
</evidence>
<feature type="transmembrane region" description="Helical" evidence="6">
    <location>
        <begin position="20"/>
        <end position="40"/>
    </location>
</feature>
<evidence type="ECO:0000313" key="9">
    <source>
        <dbReference type="Proteomes" id="UP000004291"/>
    </source>
</evidence>
<feature type="transmembrane region" description="Helical" evidence="6">
    <location>
        <begin position="153"/>
        <end position="172"/>
    </location>
</feature>
<organism evidence="8 9">
    <name type="scientific">Hoeflea phototrophica (strain DSM 17068 / NCIMB 14078 / DFL-43)</name>
    <dbReference type="NCBI Taxonomy" id="411684"/>
    <lineage>
        <taxon>Bacteria</taxon>
        <taxon>Pseudomonadati</taxon>
        <taxon>Pseudomonadota</taxon>
        <taxon>Alphaproteobacteria</taxon>
        <taxon>Hyphomicrobiales</taxon>
        <taxon>Rhizobiaceae</taxon>
        <taxon>Hoeflea</taxon>
    </lineage>
</organism>
<dbReference type="Pfam" id="PF00884">
    <property type="entry name" value="Sulfatase"/>
    <property type="match status" value="1"/>
</dbReference>
<proteinExistence type="predicted"/>
<comment type="subcellular location">
    <subcellularLocation>
        <location evidence="1">Cell membrane</location>
        <topology evidence="1">Multi-pass membrane protein</topology>
    </subcellularLocation>
</comment>
<sequence>MAHAEGPPTVATIKTMLRILFTPAAAVMAAVLCALFLYMAERAIAHMPFVLMSTLGLSALLFLFCRRLYFSIYTALGVSVLLTAASVVKYRNKGFDLHIYDVVFTGTDASAFSFLLSEFTVLIVPVALALLCSLLCLGFMFSKDKKTGLAVKWRLGLAAAVLSLIPATYPLQAEEPRYFHYLSGFNASSFFVSLLDLKDAALGEDAASRFANRPPEEPFPAADACSSDISKPDIFIVLSESQIELGSIDRHGISQRFPSSQRSGDGKRRGLRVETFGGGTWISNFSLMTGLSSLEFGWQAPYLTTILENRVHRSLATELAGCGYRTAALMPMQHSFVNEGPFLESIGFEDILDYDQIGASQYAHEDRFYFEAARAFIEEHRANDGRPLFLQVQTMFAHSPYSDNMATPLSGEGINSGDPELDEYVQRVVQSQADFGWFLAQSKAEKATHPSIVLEFGDHQSFATKQILSDADPGFAMNDLRSRAYETYFTVHGFGVDLDMKPFDTAELDIGFLGVSLLDAAGLDKSPMFADLSALRERCGGQLYFCPDREAVDTHIGRRIASGDLVLQ</sequence>
<reference evidence="8 9" key="2">
    <citation type="submission" date="2012-06" db="EMBL/GenBank/DDBJ databases">
        <authorList>
            <person name="Fiebig A."/>
        </authorList>
    </citation>
    <scope>NUCLEOTIDE SEQUENCE [LARGE SCALE GENOMIC DNA]</scope>
    <source>
        <strain evidence="8 9">DFL-43</strain>
    </source>
</reference>
<feature type="transmembrane region" description="Helical" evidence="6">
    <location>
        <begin position="122"/>
        <end position="141"/>
    </location>
</feature>
<keyword evidence="5 6" id="KW-0472">Membrane</keyword>
<feature type="transmembrane region" description="Helical" evidence="6">
    <location>
        <begin position="47"/>
        <end position="64"/>
    </location>
</feature>
<dbReference type="Gene3D" id="3.40.720.10">
    <property type="entry name" value="Alkaline Phosphatase, subunit A"/>
    <property type="match status" value="1"/>
</dbReference>
<dbReference type="GO" id="GO:0005886">
    <property type="term" value="C:plasma membrane"/>
    <property type="evidence" value="ECO:0007669"/>
    <property type="project" value="UniProtKB-SubCell"/>
</dbReference>
<keyword evidence="9" id="KW-1185">Reference proteome</keyword>
<evidence type="ECO:0000256" key="4">
    <source>
        <dbReference type="ARBA" id="ARBA00022989"/>
    </source>
</evidence>
<keyword evidence="8" id="KW-0808">Transferase</keyword>
<accession>A9D1M3</accession>
<dbReference type="SUPFAM" id="SSF53649">
    <property type="entry name" value="Alkaline phosphatase-like"/>
    <property type="match status" value="1"/>
</dbReference>
<dbReference type="PANTHER" id="PTHR47371">
    <property type="entry name" value="LIPOTEICHOIC ACID SYNTHASE"/>
    <property type="match status" value="1"/>
</dbReference>
<dbReference type="eggNOG" id="COG1368">
    <property type="taxonomic scope" value="Bacteria"/>
</dbReference>
<dbReference type="HOGENOM" id="CLU_471578_0_0_5"/>
<dbReference type="EMBL" id="ABIA03000004">
    <property type="protein sequence ID" value="EDQ34461.1"/>
    <property type="molecule type" value="Genomic_DNA"/>
</dbReference>
<keyword evidence="2" id="KW-1003">Cell membrane</keyword>
<evidence type="ECO:0000256" key="5">
    <source>
        <dbReference type="ARBA" id="ARBA00023136"/>
    </source>
</evidence>
<dbReference type="InterPro" id="IPR017850">
    <property type="entry name" value="Alkaline_phosphatase_core_sf"/>
</dbReference>
<feature type="transmembrane region" description="Helical" evidence="6">
    <location>
        <begin position="70"/>
        <end position="90"/>
    </location>
</feature>
<dbReference type="InterPro" id="IPR050448">
    <property type="entry name" value="OpgB/LTA_synthase_biosynth"/>
</dbReference>
<dbReference type="AlphaFoldDB" id="A9D1M3"/>
<evidence type="ECO:0000256" key="1">
    <source>
        <dbReference type="ARBA" id="ARBA00004651"/>
    </source>
</evidence>
<evidence type="ECO:0000313" key="8">
    <source>
        <dbReference type="EMBL" id="EDQ34461.1"/>
    </source>
</evidence>
<dbReference type="STRING" id="411684.HPDFL43_15727"/>
<dbReference type="GO" id="GO:0016740">
    <property type="term" value="F:transferase activity"/>
    <property type="evidence" value="ECO:0007669"/>
    <property type="project" value="UniProtKB-KW"/>
</dbReference>
<comment type="caution">
    <text evidence="8">The sequence shown here is derived from an EMBL/GenBank/DDBJ whole genome shotgun (WGS) entry which is preliminary data.</text>
</comment>
<reference evidence="8 9" key="1">
    <citation type="submission" date="2007-10" db="EMBL/GenBank/DDBJ databases">
        <authorList>
            <person name="Wagner-Dobler I."/>
            <person name="Ferriera S."/>
            <person name="Johnson J."/>
            <person name="Kravitz S."/>
            <person name="Beeson K."/>
            <person name="Sutton G."/>
            <person name="Rogers Y.-H."/>
            <person name="Friedman R."/>
            <person name="Frazier M."/>
            <person name="Venter J.C."/>
        </authorList>
    </citation>
    <scope>NUCLEOTIDE SEQUENCE [LARGE SCALE GENOMIC DNA]</scope>
    <source>
        <strain evidence="8 9">DFL-43</strain>
    </source>
</reference>
<gene>
    <name evidence="8" type="ORF">HPDFL43_15727</name>
</gene>
<feature type="domain" description="Sulfatase N-terminal" evidence="7">
    <location>
        <begin position="266"/>
        <end position="459"/>
    </location>
</feature>
<evidence type="ECO:0000259" key="7">
    <source>
        <dbReference type="Pfam" id="PF00884"/>
    </source>
</evidence>
<keyword evidence="3 6" id="KW-0812">Transmembrane</keyword>
<keyword evidence="4 6" id="KW-1133">Transmembrane helix</keyword>
<name>A9D1M3_HOEPD</name>
<dbReference type="Proteomes" id="UP000004291">
    <property type="component" value="Chromosome"/>
</dbReference>
<evidence type="ECO:0000256" key="3">
    <source>
        <dbReference type="ARBA" id="ARBA00022692"/>
    </source>
</evidence>
<evidence type="ECO:0000256" key="6">
    <source>
        <dbReference type="SAM" id="Phobius"/>
    </source>
</evidence>
<protein>
    <submittedName>
        <fullName evidence="8">Phosphoglycerol transferase, alkaline phosphatase superfamily</fullName>
    </submittedName>
</protein>
<dbReference type="InterPro" id="IPR000917">
    <property type="entry name" value="Sulfatase_N"/>
</dbReference>
<dbReference type="PANTHER" id="PTHR47371:SF3">
    <property type="entry name" value="PHOSPHOGLYCEROL TRANSFERASE I"/>
    <property type="match status" value="1"/>
</dbReference>